<evidence type="ECO:0000259" key="1">
    <source>
        <dbReference type="Pfam" id="PF10727"/>
    </source>
</evidence>
<evidence type="ECO:0000313" key="3">
    <source>
        <dbReference type="EMBL" id="MFC5947812.1"/>
    </source>
</evidence>
<reference evidence="4" key="1">
    <citation type="journal article" date="2019" name="Int. J. Syst. Evol. Microbiol.">
        <title>The Global Catalogue of Microorganisms (GCM) 10K type strain sequencing project: providing services to taxonomists for standard genome sequencing and annotation.</title>
        <authorList>
            <consortium name="The Broad Institute Genomics Platform"/>
            <consortium name="The Broad Institute Genome Sequencing Center for Infectious Disease"/>
            <person name="Wu L."/>
            <person name="Ma J."/>
        </authorList>
    </citation>
    <scope>NUCLEOTIDE SEQUENCE [LARGE SCALE GENOMIC DNA]</scope>
    <source>
        <strain evidence="4">CGMCC 4.7397</strain>
    </source>
</reference>
<organism evidence="3 4">
    <name type="scientific">Pseudonocardia lutea</name>
    <dbReference type="NCBI Taxonomy" id="2172015"/>
    <lineage>
        <taxon>Bacteria</taxon>
        <taxon>Bacillati</taxon>
        <taxon>Actinomycetota</taxon>
        <taxon>Actinomycetes</taxon>
        <taxon>Pseudonocardiales</taxon>
        <taxon>Pseudonocardiaceae</taxon>
        <taxon>Pseudonocardia</taxon>
    </lineage>
</organism>
<dbReference type="Gene3D" id="1.10.1040.20">
    <property type="entry name" value="ProC-like, C-terminal domain"/>
    <property type="match status" value="1"/>
</dbReference>
<dbReference type="Gene3D" id="3.40.50.720">
    <property type="entry name" value="NAD(P)-binding Rossmann-like Domain"/>
    <property type="match status" value="1"/>
</dbReference>
<comment type="caution">
    <text evidence="3">The sequence shown here is derived from an EMBL/GenBank/DDBJ whole genome shotgun (WGS) entry which is preliminary data.</text>
</comment>
<gene>
    <name evidence="3" type="ORF">ACFQH9_05940</name>
</gene>
<keyword evidence="4" id="KW-1185">Reference proteome</keyword>
<sequence length="297" mass="30779">MRSGAETDLPAVGLAGAGKVGLVLAGALRRAGHRIAAVWDSHEPAQDRAEQSFPSIQRVGIASDLALHAGLVIVAVPDDVLGDVIENLAAGPEPWQGVTVVHVSGRYGSQVLQPLADRGAVTGAMHPAMAFAGDVTTELERLSGACFAVTAGPEDSPRIRRMVRRMGGKPIEVAEADRGLYHAALAHGSNHLVTLVVQATRMLEAAGVGSPAEVLGPPLRAALENALSRGADGATGPVVRGDLGTVDAHLRALENALPAALPTYRAMSLAGADIAWEAGQLPTEQFEKLKNLLLERS</sequence>
<dbReference type="RefSeq" id="WP_379564874.1">
    <property type="nucleotide sequence ID" value="NZ_JBHSQK010000010.1"/>
</dbReference>
<dbReference type="InterPro" id="IPR036291">
    <property type="entry name" value="NAD(P)-bd_dom_sf"/>
</dbReference>
<dbReference type="InterPro" id="IPR037108">
    <property type="entry name" value="TM1727-like_C_sf"/>
</dbReference>
<name>A0ABW1I2F7_9PSEU</name>
<evidence type="ECO:0000313" key="4">
    <source>
        <dbReference type="Proteomes" id="UP001596119"/>
    </source>
</evidence>
<dbReference type="PANTHER" id="PTHR40459:SF1">
    <property type="entry name" value="CONSERVED HYPOTHETICAL ALANINE AND LEUCINE RICH PROTEIN"/>
    <property type="match status" value="1"/>
</dbReference>
<dbReference type="InterPro" id="IPR018931">
    <property type="entry name" value="DUF2520"/>
</dbReference>
<feature type="domain" description="DUF2520" evidence="2">
    <location>
        <begin position="146"/>
        <end position="269"/>
    </location>
</feature>
<protein>
    <submittedName>
        <fullName evidence="3">Rossmann-like and DUF2520 domain-containing protein</fullName>
    </submittedName>
</protein>
<dbReference type="Pfam" id="PF10728">
    <property type="entry name" value="DUF2520"/>
    <property type="match status" value="1"/>
</dbReference>
<dbReference type="PANTHER" id="PTHR40459">
    <property type="entry name" value="CONSERVED HYPOTHETICAL ALANINE AND LEUCINE RICH PROTEIN"/>
    <property type="match status" value="1"/>
</dbReference>
<evidence type="ECO:0000259" key="2">
    <source>
        <dbReference type="Pfam" id="PF10728"/>
    </source>
</evidence>
<accession>A0ABW1I2F7</accession>
<dbReference type="Pfam" id="PF10727">
    <property type="entry name" value="Rossmann-like"/>
    <property type="match status" value="1"/>
</dbReference>
<feature type="domain" description="Putative oxidoreductase/dehydrogenase Rossmann-like" evidence="1">
    <location>
        <begin position="11"/>
        <end position="127"/>
    </location>
</feature>
<dbReference type="InterPro" id="IPR019665">
    <property type="entry name" value="OxRdtase/DH_put_Rossmann_dom"/>
</dbReference>
<dbReference type="InterPro" id="IPR008927">
    <property type="entry name" value="6-PGluconate_DH-like_C_sf"/>
</dbReference>
<proteinExistence type="predicted"/>
<dbReference type="Proteomes" id="UP001596119">
    <property type="component" value="Unassembled WGS sequence"/>
</dbReference>
<dbReference type="SUPFAM" id="SSF48179">
    <property type="entry name" value="6-phosphogluconate dehydrogenase C-terminal domain-like"/>
    <property type="match status" value="1"/>
</dbReference>
<dbReference type="SUPFAM" id="SSF51735">
    <property type="entry name" value="NAD(P)-binding Rossmann-fold domains"/>
    <property type="match status" value="1"/>
</dbReference>
<dbReference type="EMBL" id="JBHSQK010000010">
    <property type="protein sequence ID" value="MFC5947812.1"/>
    <property type="molecule type" value="Genomic_DNA"/>
</dbReference>